<dbReference type="Pfam" id="PF01841">
    <property type="entry name" value="Transglut_core"/>
    <property type="match status" value="1"/>
</dbReference>
<proteinExistence type="predicted"/>
<dbReference type="RefSeq" id="WP_094996035.1">
    <property type="nucleotide sequence ID" value="NZ_BMJL01000001.1"/>
</dbReference>
<dbReference type="InterPro" id="IPR038765">
    <property type="entry name" value="Papain-like_cys_pep_sf"/>
</dbReference>
<accession>A0A223V3K7</accession>
<evidence type="ECO:0000313" key="1">
    <source>
        <dbReference type="EMBL" id="ASV29409.1"/>
    </source>
</evidence>
<keyword evidence="2" id="KW-1185">Reference proteome</keyword>
<evidence type="ECO:0000313" key="2">
    <source>
        <dbReference type="Proteomes" id="UP000215244"/>
    </source>
</evidence>
<dbReference type="OrthoDB" id="9788327at2"/>
<dbReference type="SUPFAM" id="SSF54001">
    <property type="entry name" value="Cysteine proteinases"/>
    <property type="match status" value="1"/>
</dbReference>
<dbReference type="EMBL" id="CP022957">
    <property type="protein sequence ID" value="ASV29409.1"/>
    <property type="molecule type" value="Genomic_DNA"/>
</dbReference>
<dbReference type="InterPro" id="IPR052557">
    <property type="entry name" value="CAP/Cytokinesis_protein"/>
</dbReference>
<reference evidence="1 2" key="1">
    <citation type="submission" date="2017-08" db="EMBL/GenBank/DDBJ databases">
        <title>The complete genome sequence of Maribacter sp. B1, isolated from deep-sea sediment.</title>
        <authorList>
            <person name="Wu Y.-H."/>
            <person name="Cheng H."/>
            <person name="Xu X.-W."/>
        </authorList>
    </citation>
    <scope>NUCLEOTIDE SEQUENCE [LARGE SCALE GENOMIC DNA]</scope>
    <source>
        <strain evidence="1 2">B1</strain>
    </source>
</reference>
<dbReference type="Gene3D" id="3.10.620.30">
    <property type="match status" value="1"/>
</dbReference>
<protein>
    <submittedName>
        <fullName evidence="1">Uncharacterized protein</fullName>
    </submittedName>
</protein>
<dbReference type="KEGG" id="marb:CJ263_03745"/>
<dbReference type="Proteomes" id="UP000215244">
    <property type="component" value="Chromosome"/>
</dbReference>
<organism evidence="1 2">
    <name type="scientific">Maribacter cobaltidurans</name>
    <dbReference type="NCBI Taxonomy" id="1178778"/>
    <lineage>
        <taxon>Bacteria</taxon>
        <taxon>Pseudomonadati</taxon>
        <taxon>Bacteroidota</taxon>
        <taxon>Flavobacteriia</taxon>
        <taxon>Flavobacteriales</taxon>
        <taxon>Flavobacteriaceae</taxon>
        <taxon>Maribacter</taxon>
    </lineage>
</organism>
<dbReference type="PANTHER" id="PTHR46333:SF2">
    <property type="entry name" value="CYTOKINESIS PROTEIN 3"/>
    <property type="match status" value="1"/>
</dbReference>
<dbReference type="AlphaFoldDB" id="A0A223V3K7"/>
<dbReference type="GO" id="GO:0005737">
    <property type="term" value="C:cytoplasm"/>
    <property type="evidence" value="ECO:0007669"/>
    <property type="project" value="TreeGrafter"/>
</dbReference>
<dbReference type="InterPro" id="IPR002931">
    <property type="entry name" value="Transglutaminase-like"/>
</dbReference>
<dbReference type="SMART" id="SM00460">
    <property type="entry name" value="TGc"/>
    <property type="match status" value="1"/>
</dbReference>
<dbReference type="PANTHER" id="PTHR46333">
    <property type="entry name" value="CYTOKINESIS PROTEIN 3"/>
    <property type="match status" value="1"/>
</dbReference>
<gene>
    <name evidence="1" type="ORF">CJ263_03745</name>
</gene>
<sequence>MRLTLFFLFLSCAISSGQITDVKKFDFTKADSIALAHKGKSLGNLPVLTHELTADLTTDVEKFRAIFTWVCTNIENDYQSYLRTRKERNKIRKDREGFLQWNNRFTPKVFEKLVSERKTACTGYAYLINEMANLAGFQSKIINGYGRTPTLLLDLDDPPNHSWNAIKLDGQWYLCDATWSAGKVMLDDVGPRFEPDYNDVYFLPDPNLFIKNHYPLEKELSLLEEVPTLNEFMEGPVLYVEAFSYGVIPTVPQKMRLEAIRKENIGFELEVPGNFEVENLRLTLNNGGRDFEVQPKITTLAAKKVLLEYAFERTGLFDTHIKVGDNIIATYVIRVRRK</sequence>
<name>A0A223V3K7_9FLAO</name>